<proteinExistence type="predicted"/>
<protein>
    <submittedName>
        <fullName evidence="1">Uncharacterized protein</fullName>
    </submittedName>
</protein>
<dbReference type="Proteomes" id="UP001159363">
    <property type="component" value="Chromosome X"/>
</dbReference>
<comment type="caution">
    <text evidence="1">The sequence shown here is derived from an EMBL/GenBank/DDBJ whole genome shotgun (WGS) entry which is preliminary data.</text>
</comment>
<gene>
    <name evidence="1" type="ORF">PR048_012990</name>
</gene>
<name>A0ABQ9HSD4_9NEOP</name>
<evidence type="ECO:0000313" key="2">
    <source>
        <dbReference type="Proteomes" id="UP001159363"/>
    </source>
</evidence>
<evidence type="ECO:0000313" key="1">
    <source>
        <dbReference type="EMBL" id="KAJ8886778.1"/>
    </source>
</evidence>
<accession>A0ABQ9HSD4</accession>
<dbReference type="EMBL" id="JARBHB010000004">
    <property type="protein sequence ID" value="KAJ8886778.1"/>
    <property type="molecule type" value="Genomic_DNA"/>
</dbReference>
<reference evidence="1 2" key="1">
    <citation type="submission" date="2023-02" db="EMBL/GenBank/DDBJ databases">
        <title>LHISI_Scaffold_Assembly.</title>
        <authorList>
            <person name="Stuart O.P."/>
            <person name="Cleave R."/>
            <person name="Magrath M.J.L."/>
            <person name="Mikheyev A.S."/>
        </authorList>
    </citation>
    <scope>NUCLEOTIDE SEQUENCE [LARGE SCALE GENOMIC DNA]</scope>
    <source>
        <strain evidence="1">Daus_M_001</strain>
        <tissue evidence="1">Leg muscle</tissue>
    </source>
</reference>
<organism evidence="1 2">
    <name type="scientific">Dryococelus australis</name>
    <dbReference type="NCBI Taxonomy" id="614101"/>
    <lineage>
        <taxon>Eukaryota</taxon>
        <taxon>Metazoa</taxon>
        <taxon>Ecdysozoa</taxon>
        <taxon>Arthropoda</taxon>
        <taxon>Hexapoda</taxon>
        <taxon>Insecta</taxon>
        <taxon>Pterygota</taxon>
        <taxon>Neoptera</taxon>
        <taxon>Polyneoptera</taxon>
        <taxon>Phasmatodea</taxon>
        <taxon>Verophasmatodea</taxon>
        <taxon>Anareolatae</taxon>
        <taxon>Phasmatidae</taxon>
        <taxon>Eurycanthinae</taxon>
        <taxon>Dryococelus</taxon>
    </lineage>
</organism>
<keyword evidence="2" id="KW-1185">Reference proteome</keyword>
<sequence>MEKISQNSRAVDAELSELVDVVKSVAEAASATNGPMLSFTQQLQQCTRGTKNRPLSRLLSPLHSEPQSPIYATPPHSPFSDIAAPSSPLAANALLFHSSIHSTNLQFPKVQSASCNLHCWDVHSHIIPSCWSLPSQRTSRLARCPSLDAAASHPLIKYFSAWKTNTFIVAAVLDLEGLLHPKTS</sequence>